<protein>
    <submittedName>
        <fullName evidence="1">Uncharacterized protein</fullName>
    </submittedName>
</protein>
<keyword evidence="2" id="KW-1185">Reference proteome</keyword>
<organism evidence="1 2">
    <name type="scientific">Hymenobacter duratus</name>
    <dbReference type="NCBI Taxonomy" id="2771356"/>
    <lineage>
        <taxon>Bacteria</taxon>
        <taxon>Pseudomonadati</taxon>
        <taxon>Bacteroidota</taxon>
        <taxon>Cytophagia</taxon>
        <taxon>Cytophagales</taxon>
        <taxon>Hymenobacteraceae</taxon>
        <taxon>Hymenobacter</taxon>
    </lineage>
</organism>
<accession>A0ABR8JQN1</accession>
<dbReference type="Proteomes" id="UP000642468">
    <property type="component" value="Unassembled WGS sequence"/>
</dbReference>
<gene>
    <name evidence="1" type="ORF">IC231_18810</name>
</gene>
<sequence>MIEYDMLKLQLPLHYVDVNTSSNEWKESGSMGAVCKLRVGSLKEKKARHYPHNSISAVRPGINYIEVDYTQRVVTIRITGKILPSSNKLINRETIWEAFEAVNNTGLIRIDLVEAYREALVLASDATQDHRMKYAPAHYTRCVSRYNTGRQYIEARSYAPNFQLQRTVKTARNARTLTAYDKHREAPQAGYHPNTLRLELRLTSFEMMRKYFGLGKGHILLSAALESSANPIAQVFDEVLKGIQLPVLHSIQAPDASPLTPREAAFSSQLTFDDKALFARLKELSFNLAPLQHELTGNKNAARKLKPYQELLTCWQAFTSDSSHDMELIRELMERIRNPNARNLLSVR</sequence>
<name>A0ABR8JQN1_9BACT</name>
<dbReference type="RefSeq" id="WP_190786032.1">
    <property type="nucleotide sequence ID" value="NZ_JACWZZ010000005.1"/>
</dbReference>
<dbReference type="EMBL" id="JACWZZ010000005">
    <property type="protein sequence ID" value="MBD2717104.1"/>
    <property type="molecule type" value="Genomic_DNA"/>
</dbReference>
<reference evidence="1 2" key="1">
    <citation type="submission" date="2020-09" db="EMBL/GenBank/DDBJ databases">
        <authorList>
            <person name="Kim M.K."/>
        </authorList>
    </citation>
    <scope>NUCLEOTIDE SEQUENCE [LARGE SCALE GENOMIC DNA]</scope>
    <source>
        <strain evidence="1 2">BT646</strain>
    </source>
</reference>
<comment type="caution">
    <text evidence="1">The sequence shown here is derived from an EMBL/GenBank/DDBJ whole genome shotgun (WGS) entry which is preliminary data.</text>
</comment>
<evidence type="ECO:0000313" key="1">
    <source>
        <dbReference type="EMBL" id="MBD2717104.1"/>
    </source>
</evidence>
<proteinExistence type="predicted"/>
<evidence type="ECO:0000313" key="2">
    <source>
        <dbReference type="Proteomes" id="UP000642468"/>
    </source>
</evidence>